<dbReference type="InterPro" id="IPR014777">
    <property type="entry name" value="4pyrrole_Mease_sub1"/>
</dbReference>
<reference evidence="3 4" key="1">
    <citation type="submission" date="2024-02" db="EMBL/GenBank/DDBJ databases">
        <title>Bacteria isolated from the canopy kelp, Nereocystis luetkeana.</title>
        <authorList>
            <person name="Pfister C.A."/>
            <person name="Younker I.T."/>
            <person name="Light S.H."/>
        </authorList>
    </citation>
    <scope>NUCLEOTIDE SEQUENCE [LARGE SCALE GENOMIC DNA]</scope>
    <source>
        <strain evidence="3 4">TI.1.15</strain>
    </source>
</reference>
<comment type="pathway">
    <text evidence="1">Cofactor biosynthesis; adenosylcobalamin biosynthesis.</text>
</comment>
<keyword evidence="3" id="KW-0489">Methyltransferase</keyword>
<feature type="non-terminal residue" evidence="3">
    <location>
        <position position="1"/>
    </location>
</feature>
<feature type="domain" description="Tetrapyrrole methylase" evidence="2">
    <location>
        <begin position="2"/>
        <end position="68"/>
    </location>
</feature>
<dbReference type="GO" id="GO:0032259">
    <property type="term" value="P:methylation"/>
    <property type="evidence" value="ECO:0007669"/>
    <property type="project" value="UniProtKB-KW"/>
</dbReference>
<keyword evidence="4" id="KW-1185">Reference proteome</keyword>
<dbReference type="PANTHER" id="PTHR45790:SF1">
    <property type="entry name" value="SIROHEME SYNTHASE"/>
    <property type="match status" value="1"/>
</dbReference>
<keyword evidence="3" id="KW-0808">Transferase</keyword>
<dbReference type="RefSeq" id="WP_341636298.1">
    <property type="nucleotide sequence ID" value="NZ_JBANDX010000410.1"/>
</dbReference>
<comment type="caution">
    <text evidence="3">The sequence shown here is derived from an EMBL/GenBank/DDBJ whole genome shotgun (WGS) entry which is preliminary data.</text>
</comment>
<organism evidence="3 4">
    <name type="scientific">Vibrio echinoideorum</name>
    <dbReference type="NCBI Taxonomy" id="2100116"/>
    <lineage>
        <taxon>Bacteria</taxon>
        <taxon>Pseudomonadati</taxon>
        <taxon>Pseudomonadota</taxon>
        <taxon>Gammaproteobacteria</taxon>
        <taxon>Vibrionales</taxon>
        <taxon>Vibrionaceae</taxon>
        <taxon>Vibrio</taxon>
    </lineage>
</organism>
<dbReference type="EMBL" id="JBANDX010000410">
    <property type="protein sequence ID" value="MEL0611502.1"/>
    <property type="molecule type" value="Genomic_DNA"/>
</dbReference>
<evidence type="ECO:0000256" key="1">
    <source>
        <dbReference type="ARBA" id="ARBA00004953"/>
    </source>
</evidence>
<dbReference type="Pfam" id="PF00590">
    <property type="entry name" value="TP_methylase"/>
    <property type="match status" value="1"/>
</dbReference>
<protein>
    <submittedName>
        <fullName evidence="3">SAM-dependent methyltransferase</fullName>
    </submittedName>
</protein>
<accession>A0ABU9G3F0</accession>
<dbReference type="Gene3D" id="3.40.1010.10">
    <property type="entry name" value="Cobalt-precorrin-4 Transmethylase, Domain 1"/>
    <property type="match status" value="1"/>
</dbReference>
<name>A0ABU9G3F0_9VIBR</name>
<dbReference type="PANTHER" id="PTHR45790">
    <property type="entry name" value="SIROHEME SYNTHASE-RELATED"/>
    <property type="match status" value="1"/>
</dbReference>
<dbReference type="SUPFAM" id="SSF53790">
    <property type="entry name" value="Tetrapyrrole methylase"/>
    <property type="match status" value="1"/>
</dbReference>
<dbReference type="InterPro" id="IPR035996">
    <property type="entry name" value="4pyrrol_Methylase_sf"/>
</dbReference>
<dbReference type="InterPro" id="IPR000878">
    <property type="entry name" value="4pyrrol_Mease"/>
</dbReference>
<evidence type="ECO:0000313" key="3">
    <source>
        <dbReference type="EMBL" id="MEL0611502.1"/>
    </source>
</evidence>
<evidence type="ECO:0000313" key="4">
    <source>
        <dbReference type="Proteomes" id="UP001377160"/>
    </source>
</evidence>
<sequence>DQINQLLGTKAQENKHEVRLKGADSFIFGRGGEECETHAENDVKFEEIPGITAAAGATAYAGIPLTHR</sequence>
<dbReference type="GO" id="GO:0008168">
    <property type="term" value="F:methyltransferase activity"/>
    <property type="evidence" value="ECO:0007669"/>
    <property type="project" value="UniProtKB-KW"/>
</dbReference>
<feature type="non-terminal residue" evidence="3">
    <location>
        <position position="68"/>
    </location>
</feature>
<evidence type="ECO:0000259" key="2">
    <source>
        <dbReference type="Pfam" id="PF00590"/>
    </source>
</evidence>
<dbReference type="InterPro" id="IPR050161">
    <property type="entry name" value="Siro_Cobalamin_biosynth"/>
</dbReference>
<gene>
    <name evidence="3" type="ORF">V8Z71_25060</name>
</gene>
<dbReference type="Proteomes" id="UP001377160">
    <property type="component" value="Unassembled WGS sequence"/>
</dbReference>
<proteinExistence type="predicted"/>